<dbReference type="PROSITE" id="PS00455">
    <property type="entry name" value="AMP_BINDING"/>
    <property type="match status" value="1"/>
</dbReference>
<dbReference type="InterPro" id="IPR045851">
    <property type="entry name" value="AMP-bd_C_sf"/>
</dbReference>
<evidence type="ECO:0000313" key="6">
    <source>
        <dbReference type="Proteomes" id="UP000237752"/>
    </source>
</evidence>
<name>A0A2T0ZWU3_9ACTN</name>
<dbReference type="Gene3D" id="3.40.50.12780">
    <property type="entry name" value="N-terminal domain of ligase-like"/>
    <property type="match status" value="1"/>
</dbReference>
<evidence type="ECO:0000259" key="4">
    <source>
        <dbReference type="Pfam" id="PF13193"/>
    </source>
</evidence>
<keyword evidence="6" id="KW-1185">Reference proteome</keyword>
<dbReference type="InterPro" id="IPR025110">
    <property type="entry name" value="AMP-bd_C"/>
</dbReference>
<reference evidence="5 6" key="1">
    <citation type="submission" date="2018-03" db="EMBL/GenBank/DDBJ databases">
        <title>Genomic Encyclopedia of Archaeal and Bacterial Type Strains, Phase II (KMG-II): from individual species to whole genera.</title>
        <authorList>
            <person name="Goeker M."/>
        </authorList>
    </citation>
    <scope>NUCLEOTIDE SEQUENCE [LARGE SCALE GENOMIC DNA]</scope>
    <source>
        <strain evidence="5 6">DSM 100065</strain>
    </source>
</reference>
<proteinExistence type="inferred from homology"/>
<feature type="domain" description="AMP-dependent synthetase/ligase" evidence="3">
    <location>
        <begin position="39"/>
        <end position="429"/>
    </location>
</feature>
<dbReference type="PANTHER" id="PTHR24096">
    <property type="entry name" value="LONG-CHAIN-FATTY-ACID--COA LIGASE"/>
    <property type="match status" value="1"/>
</dbReference>
<dbReference type="SUPFAM" id="SSF56801">
    <property type="entry name" value="Acetyl-CoA synthetase-like"/>
    <property type="match status" value="1"/>
</dbReference>
<dbReference type="InterPro" id="IPR000873">
    <property type="entry name" value="AMP-dep_synth/lig_dom"/>
</dbReference>
<dbReference type="PANTHER" id="PTHR24096:SF149">
    <property type="entry name" value="AMP-BINDING DOMAIN-CONTAINING PROTEIN-RELATED"/>
    <property type="match status" value="1"/>
</dbReference>
<dbReference type="InterPro" id="IPR042099">
    <property type="entry name" value="ANL_N_sf"/>
</dbReference>
<evidence type="ECO:0000256" key="1">
    <source>
        <dbReference type="ARBA" id="ARBA00006432"/>
    </source>
</evidence>
<dbReference type="AlphaFoldDB" id="A0A2T0ZWU3"/>
<dbReference type="OrthoDB" id="9803968at2"/>
<evidence type="ECO:0000259" key="3">
    <source>
        <dbReference type="Pfam" id="PF00501"/>
    </source>
</evidence>
<dbReference type="Pfam" id="PF13193">
    <property type="entry name" value="AMP-binding_C"/>
    <property type="match status" value="1"/>
</dbReference>
<accession>A0A2T0ZWU3</accession>
<evidence type="ECO:0000313" key="5">
    <source>
        <dbReference type="EMBL" id="PRZ40821.1"/>
    </source>
</evidence>
<dbReference type="EMBL" id="PVUE01000014">
    <property type="protein sequence ID" value="PRZ40821.1"/>
    <property type="molecule type" value="Genomic_DNA"/>
</dbReference>
<evidence type="ECO:0000256" key="2">
    <source>
        <dbReference type="ARBA" id="ARBA00022598"/>
    </source>
</evidence>
<dbReference type="Pfam" id="PF00501">
    <property type="entry name" value="AMP-binding"/>
    <property type="match status" value="1"/>
</dbReference>
<dbReference type="Gene3D" id="3.30.300.30">
    <property type="match status" value="1"/>
</dbReference>
<feature type="domain" description="AMP-binding enzyme C-terminal" evidence="4">
    <location>
        <begin position="479"/>
        <end position="553"/>
    </location>
</feature>
<dbReference type="GO" id="GO:0016405">
    <property type="term" value="F:CoA-ligase activity"/>
    <property type="evidence" value="ECO:0007669"/>
    <property type="project" value="TreeGrafter"/>
</dbReference>
<gene>
    <name evidence="5" type="ORF">CLV47_114119</name>
</gene>
<dbReference type="InterPro" id="IPR020845">
    <property type="entry name" value="AMP-binding_CS"/>
</dbReference>
<protein>
    <submittedName>
        <fullName evidence="5">Fatty-acyl-CoA synthase/long-chain acyl-CoA synthetase</fullName>
    </submittedName>
</protein>
<keyword evidence="2" id="KW-0436">Ligase</keyword>
<comment type="similarity">
    <text evidence="1">Belongs to the ATP-dependent AMP-binding enzyme family.</text>
</comment>
<organism evidence="5 6">
    <name type="scientific">Antricoccus suffuscus</name>
    <dbReference type="NCBI Taxonomy" id="1629062"/>
    <lineage>
        <taxon>Bacteria</taxon>
        <taxon>Bacillati</taxon>
        <taxon>Actinomycetota</taxon>
        <taxon>Actinomycetes</taxon>
        <taxon>Geodermatophilales</taxon>
        <taxon>Antricoccaceae</taxon>
        <taxon>Antricoccus</taxon>
    </lineage>
</organism>
<dbReference type="Proteomes" id="UP000237752">
    <property type="component" value="Unassembled WGS sequence"/>
</dbReference>
<comment type="caution">
    <text evidence="5">The sequence shown here is derived from an EMBL/GenBank/DDBJ whole genome shotgun (WGS) entry which is preliminary data.</text>
</comment>
<dbReference type="RefSeq" id="WP_106349990.1">
    <property type="nucleotide sequence ID" value="NZ_PVUE01000014.1"/>
</dbReference>
<sequence>MNIDDYLTEARRRADARWPADVPREVQYPLGEISIGDHLRHWARETPDDVAIAFYGTDITWAQYDELSDRAAGWLTSVGVKAGDRVGVYLPNSPQFLIAFAGIMKLGAVHVPINTMFKEHELEHELSNADVSVLFVLDSCLDVLANVIDKTNVRDVLVTSAYALASDNSPVPLPDAPAAVPVERFADAATWDDLIAADRAPARNVDLDALAALNYTGGTTGLPKGCEHTQRHMLYTAVTTNAGNGIPQRSVLLCHVPIFWIAGEDVGILMPIVSGSTSVLLARWDAASVIALIDRYKVTMTLGTVDNYIEIAEHPATADHDFTSLSQPLTMSFIARLSPEVREQWRKATRSDGILREIAFGMTETHTMDTSTYGLQTDDWDLRGEPGMVGLPMPGTDIMVVDPVTHEPLPFRDRGDIILRSPAVMNGYWQRPDATADAIRDGWLHTGDSGFIDEAGCLHYLAREKDMIKVSGMSVFPSEVETFLCRHDAVEVAAVVPKADSRRGQIPVAFVKLVEGAQVTEDELRDWAKTQMATYKVPVIQFVDEYPMTTTGKIKKAELAASTD</sequence>